<gene>
    <name evidence="1" type="ORF">WP8W18C01_18130</name>
</gene>
<sequence length="216" mass="24893">MKLDTFIERLEQRDLEREQDAISADLLALAQNRSLLGECMYEHIQQHAFSRGEQVYSPYGFALHASQYVSLRMTCWLPAQAQAERQTFIYGVPHTHDFELYAVGYQGCGYRTMKYPILNAAQVDARTRPVLGEPEEVRLSPGKLLHMRAFEDLHYQIPPEEFSLSLALMVAVPAASRNGRQEWCFDEELRPIYSGLGSQEQHIHQRIQALWQAHQS</sequence>
<accession>A0A6S5TS72</accession>
<evidence type="ECO:0000313" key="2">
    <source>
        <dbReference type="Proteomes" id="UP000515680"/>
    </source>
</evidence>
<name>A0A6S5TS72_PSEPU</name>
<reference evidence="1 2" key="1">
    <citation type="submission" date="2019-12" db="EMBL/GenBank/DDBJ databases">
        <title>complete genome sequences of Pseudomonas putida str. WP8-W18-CRE-01 isolated from wastewater treatment plant effluent.</title>
        <authorList>
            <person name="Sekizuka T."/>
            <person name="Itokawa K."/>
            <person name="Yatsu K."/>
            <person name="Inamine Y."/>
            <person name="Kuroda M."/>
        </authorList>
    </citation>
    <scope>NUCLEOTIDE SEQUENCE [LARGE SCALE GENOMIC DNA]</scope>
    <source>
        <strain evidence="1 2">WP8-W18-CRE-01</strain>
    </source>
</reference>
<dbReference type="RefSeq" id="WP_043211410.1">
    <property type="nucleotide sequence ID" value="NZ_AP022055.1"/>
</dbReference>
<proteinExistence type="predicted"/>
<protein>
    <submittedName>
        <fullName evidence="1">Uncharacterized protein</fullName>
    </submittedName>
</protein>
<dbReference type="AlphaFoldDB" id="A0A6S5TS72"/>
<dbReference type="GeneID" id="93543387"/>
<evidence type="ECO:0000313" key="1">
    <source>
        <dbReference type="EMBL" id="BBT39472.1"/>
    </source>
</evidence>
<dbReference type="Proteomes" id="UP000515680">
    <property type="component" value="Chromosome"/>
</dbReference>
<dbReference type="EMBL" id="AP022227">
    <property type="protein sequence ID" value="BBT39472.1"/>
    <property type="molecule type" value="Genomic_DNA"/>
</dbReference>
<organism evidence="1 2">
    <name type="scientific">Pseudomonas putida</name>
    <name type="common">Arthrobacter siderocapsulatus</name>
    <dbReference type="NCBI Taxonomy" id="303"/>
    <lineage>
        <taxon>Bacteria</taxon>
        <taxon>Pseudomonadati</taxon>
        <taxon>Pseudomonadota</taxon>
        <taxon>Gammaproteobacteria</taxon>
        <taxon>Pseudomonadales</taxon>
        <taxon>Pseudomonadaceae</taxon>
        <taxon>Pseudomonas</taxon>
    </lineage>
</organism>